<reference evidence="1" key="1">
    <citation type="journal article" date="2021" name="New Phytol.">
        <title>Evolutionary innovations through gain and loss of genes in the ectomycorrhizal Boletales.</title>
        <authorList>
            <person name="Wu G."/>
            <person name="Miyauchi S."/>
            <person name="Morin E."/>
            <person name="Kuo A."/>
            <person name="Drula E."/>
            <person name="Varga T."/>
            <person name="Kohler A."/>
            <person name="Feng B."/>
            <person name="Cao Y."/>
            <person name="Lipzen A."/>
            <person name="Daum C."/>
            <person name="Hundley H."/>
            <person name="Pangilinan J."/>
            <person name="Johnson J."/>
            <person name="Barry K."/>
            <person name="LaButti K."/>
            <person name="Ng V."/>
            <person name="Ahrendt S."/>
            <person name="Min B."/>
            <person name="Choi I.G."/>
            <person name="Park H."/>
            <person name="Plett J.M."/>
            <person name="Magnuson J."/>
            <person name="Spatafora J.W."/>
            <person name="Nagy L.G."/>
            <person name="Henrissat B."/>
            <person name="Grigoriev I.V."/>
            <person name="Yang Z.L."/>
            <person name="Xu J."/>
            <person name="Martin F.M."/>
        </authorList>
    </citation>
    <scope>NUCLEOTIDE SEQUENCE</scope>
    <source>
        <strain evidence="1">KUC20120723A-06</strain>
    </source>
</reference>
<evidence type="ECO:0000313" key="2">
    <source>
        <dbReference type="Proteomes" id="UP000790709"/>
    </source>
</evidence>
<name>A0ACB8BQV0_9AGAM</name>
<dbReference type="EMBL" id="MU266354">
    <property type="protein sequence ID" value="KAH7928315.1"/>
    <property type="molecule type" value="Genomic_DNA"/>
</dbReference>
<comment type="caution">
    <text evidence="1">The sequence shown here is derived from an EMBL/GenBank/DDBJ whole genome shotgun (WGS) entry which is preliminary data.</text>
</comment>
<accession>A0ACB8BQV0</accession>
<keyword evidence="2" id="KW-1185">Reference proteome</keyword>
<organism evidence="1 2">
    <name type="scientific">Leucogyrophana mollusca</name>
    <dbReference type="NCBI Taxonomy" id="85980"/>
    <lineage>
        <taxon>Eukaryota</taxon>
        <taxon>Fungi</taxon>
        <taxon>Dikarya</taxon>
        <taxon>Basidiomycota</taxon>
        <taxon>Agaricomycotina</taxon>
        <taxon>Agaricomycetes</taxon>
        <taxon>Agaricomycetidae</taxon>
        <taxon>Boletales</taxon>
        <taxon>Boletales incertae sedis</taxon>
        <taxon>Leucogyrophana</taxon>
    </lineage>
</organism>
<dbReference type="Proteomes" id="UP000790709">
    <property type="component" value="Unassembled WGS sequence"/>
</dbReference>
<proteinExistence type="predicted"/>
<evidence type="ECO:0000313" key="1">
    <source>
        <dbReference type="EMBL" id="KAH7928315.1"/>
    </source>
</evidence>
<sequence>MSARQAFIPQRPASRATSRPEPIEQPPRGTQDDLHLHTAAAQKRDMVTGRPQAMAALLGRGKNRIQPGASVSGDADVIVNSQQYSRDIHAPGSGNTMSLTGILRPDMTPVMQSNGSDIGQTPGKNPGMLSAKPLARLRPSSPLGFATLKNFKSTRPAMNLEVLPHRDISVSGIHDAHISTHGAVSGFITTSSISSSNENKPPVLSPLPSYAEVQSKSSSPMGTGSALEQGSAKVLPNSRSRSGHSLERIREDVEAENEAEDGGRQRMMRLQDHYDEEDEHEFGGSYKRYRTEDDSHEGTEMELDQFSSSHPASRHSRQDYSDRAVADPQGRDPAFRPCMLGLEGTFASLKDLMDPEEVEAICRRWEDCSQEEWMQGADEIVKEFHDILNMFKEHMAAKVKLYSMFSKQLADHKDRVHEKTEKLKDMKQSIAGDLMGMTKKGIR</sequence>
<protein>
    <submittedName>
        <fullName evidence="1">Uncharacterized protein</fullName>
    </submittedName>
</protein>
<gene>
    <name evidence="1" type="ORF">BV22DRAFT_210925</name>
</gene>